<comment type="caution">
    <text evidence="1">The sequence shown here is derived from an EMBL/GenBank/DDBJ whole genome shotgun (WGS) entry which is preliminary data.</text>
</comment>
<name>A0AAV0BU62_PHAPC</name>
<accession>A0AAV0BU62</accession>
<evidence type="ECO:0000313" key="2">
    <source>
        <dbReference type="Proteomes" id="UP001153365"/>
    </source>
</evidence>
<gene>
    <name evidence="1" type="ORF">PPACK8108_LOCUS26192</name>
</gene>
<dbReference type="AlphaFoldDB" id="A0AAV0BU62"/>
<dbReference type="EMBL" id="CALTRL010006384">
    <property type="protein sequence ID" value="CAH7690763.1"/>
    <property type="molecule type" value="Genomic_DNA"/>
</dbReference>
<evidence type="ECO:0000313" key="1">
    <source>
        <dbReference type="EMBL" id="CAH7690763.1"/>
    </source>
</evidence>
<dbReference type="Proteomes" id="UP001153365">
    <property type="component" value="Unassembled WGS sequence"/>
</dbReference>
<reference evidence="1" key="1">
    <citation type="submission" date="2022-06" db="EMBL/GenBank/DDBJ databases">
        <authorList>
            <consortium name="SYNGENTA / RWTH Aachen University"/>
        </authorList>
    </citation>
    <scope>NUCLEOTIDE SEQUENCE</scope>
</reference>
<sequence length="147" mass="16845">MSTPEEARQVIHRLHGEKIEGYELNVSYAFIQRSGGPGVSLDKSPTPNIYDQRRAVAQAVPRLVNSRKIQEHSLKRVSKNFLVCQLLKVPARIIFRASLRALQIVTWKISQLQFSAELTIKITFKDFQLIPNIVNQCTNRLSQVQIY</sequence>
<proteinExistence type="predicted"/>
<keyword evidence="2" id="KW-1185">Reference proteome</keyword>
<protein>
    <submittedName>
        <fullName evidence="1">Expressed protein</fullName>
    </submittedName>
</protein>
<organism evidence="1 2">
    <name type="scientific">Phakopsora pachyrhizi</name>
    <name type="common">Asian soybean rust disease fungus</name>
    <dbReference type="NCBI Taxonomy" id="170000"/>
    <lineage>
        <taxon>Eukaryota</taxon>
        <taxon>Fungi</taxon>
        <taxon>Dikarya</taxon>
        <taxon>Basidiomycota</taxon>
        <taxon>Pucciniomycotina</taxon>
        <taxon>Pucciniomycetes</taxon>
        <taxon>Pucciniales</taxon>
        <taxon>Phakopsoraceae</taxon>
        <taxon>Phakopsora</taxon>
    </lineage>
</organism>